<name>U4TIP8_9LACO</name>
<evidence type="ECO:0000313" key="3">
    <source>
        <dbReference type="Proteomes" id="UP000030647"/>
    </source>
</evidence>
<dbReference type="Pfam" id="PF09946">
    <property type="entry name" value="DUF2178"/>
    <property type="match status" value="1"/>
</dbReference>
<accession>U4TIP8</accession>
<keyword evidence="1" id="KW-0812">Transmembrane</keyword>
<dbReference type="HOGENOM" id="CLU_1666668_0_0_9"/>
<feature type="transmembrane region" description="Helical" evidence="1">
    <location>
        <begin position="121"/>
        <end position="144"/>
    </location>
</feature>
<organism evidence="2 3">
    <name type="scientific">Schleiferilactobacillus shenzhenensis LY-73</name>
    <dbReference type="NCBI Taxonomy" id="1231336"/>
    <lineage>
        <taxon>Bacteria</taxon>
        <taxon>Bacillati</taxon>
        <taxon>Bacillota</taxon>
        <taxon>Bacilli</taxon>
        <taxon>Lactobacillales</taxon>
        <taxon>Lactobacillaceae</taxon>
        <taxon>Schleiferilactobacillus</taxon>
    </lineage>
</organism>
<keyword evidence="3" id="KW-1185">Reference proteome</keyword>
<gene>
    <name evidence="2" type="ORF">L248_1602</name>
</gene>
<keyword evidence="1" id="KW-1133">Transmembrane helix</keyword>
<evidence type="ECO:0000313" key="2">
    <source>
        <dbReference type="EMBL" id="ERL64069.1"/>
    </source>
</evidence>
<dbReference type="AlphaFoldDB" id="U4TIP8"/>
<dbReference type="EMBL" id="KI271605">
    <property type="protein sequence ID" value="ERL64069.1"/>
    <property type="molecule type" value="Genomic_DNA"/>
</dbReference>
<reference evidence="3" key="1">
    <citation type="journal article" date="2013" name="Genome Announc.">
        <title>Whole-Genome Sequencing of Lactobacillus shenzhenensis Strain LY-73T.</title>
        <authorList>
            <person name="Lin Z."/>
            <person name="Liu Z."/>
            <person name="Yang R."/>
            <person name="Zou Y."/>
            <person name="Wan D."/>
            <person name="Chen J."/>
            <person name="Guo M."/>
            <person name="Zhao J."/>
            <person name="Fang C."/>
            <person name="Yang R."/>
            <person name="Liu F."/>
        </authorList>
    </citation>
    <scope>NUCLEOTIDE SEQUENCE [LARGE SCALE GENOMIC DNA]</scope>
    <source>
        <strain evidence="3">LY-73</strain>
    </source>
</reference>
<proteinExistence type="predicted"/>
<dbReference type="eggNOG" id="ENOG5034AW1">
    <property type="taxonomic scope" value="Bacteria"/>
</dbReference>
<dbReference type="InterPro" id="IPR019235">
    <property type="entry name" value="DUF2178_TM"/>
</dbReference>
<dbReference type="Proteomes" id="UP000030647">
    <property type="component" value="Unassembled WGS sequence"/>
</dbReference>
<evidence type="ECO:0000256" key="1">
    <source>
        <dbReference type="SAM" id="Phobius"/>
    </source>
</evidence>
<feature type="transmembrane region" description="Helical" evidence="1">
    <location>
        <begin position="94"/>
        <end position="115"/>
    </location>
</feature>
<sequence length="156" mass="17575">MKKGRQTIMRKIITEQMGNTVSILLLCASMAHMVTASRQFELGVWFALLVGWQLLFVGYRRWLSKHDAGYHADQGEFSSADEREAHVSTRAAVLSYRVVMIATISLIVIGAFVVMRWRLPAALLAVLLIWLLGGLVILGLQTYLAAWIHYDRLDAD</sequence>
<feature type="transmembrane region" description="Helical" evidence="1">
    <location>
        <begin position="43"/>
        <end position="59"/>
    </location>
</feature>
<keyword evidence="1" id="KW-0472">Membrane</keyword>
<dbReference type="STRING" id="1231336.L248_1602"/>
<protein>
    <submittedName>
        <fullName evidence="2">Uncharacterized protein</fullName>
    </submittedName>
</protein>